<sequence length="89" mass="10832">MEKSYDWTDFTKDCEETKFFDLILENEGYKFMFHRCLLNKYSYFNNILSGEYQKVMNKNGIHIIKIAEDCEVIAYFLNYVYYNYKLAAK</sequence>
<evidence type="ECO:0000259" key="1">
    <source>
        <dbReference type="PROSITE" id="PS50097"/>
    </source>
</evidence>
<comment type="caution">
    <text evidence="2">The sequence shown here is derived from an EMBL/GenBank/DDBJ whole genome shotgun (WGS) entry which is preliminary data.</text>
</comment>
<dbReference type="EMBL" id="BART01022512">
    <property type="protein sequence ID" value="GAG97330.1"/>
    <property type="molecule type" value="Genomic_DNA"/>
</dbReference>
<dbReference type="AlphaFoldDB" id="X1BQJ4"/>
<accession>X1BQJ4</accession>
<dbReference type="InterPro" id="IPR011333">
    <property type="entry name" value="SKP1/BTB/POZ_sf"/>
</dbReference>
<dbReference type="Gene3D" id="3.30.710.10">
    <property type="entry name" value="Potassium Channel Kv1.1, Chain A"/>
    <property type="match status" value="1"/>
</dbReference>
<proteinExistence type="predicted"/>
<feature type="non-terminal residue" evidence="2">
    <location>
        <position position="89"/>
    </location>
</feature>
<dbReference type="InterPro" id="IPR000210">
    <property type="entry name" value="BTB/POZ_dom"/>
</dbReference>
<feature type="domain" description="BTB" evidence="1">
    <location>
        <begin position="20"/>
        <end position="81"/>
    </location>
</feature>
<protein>
    <recommendedName>
        <fullName evidence="1">BTB domain-containing protein</fullName>
    </recommendedName>
</protein>
<dbReference type="SUPFAM" id="SSF54695">
    <property type="entry name" value="POZ domain"/>
    <property type="match status" value="1"/>
</dbReference>
<dbReference type="PROSITE" id="PS50097">
    <property type="entry name" value="BTB"/>
    <property type="match status" value="1"/>
</dbReference>
<evidence type="ECO:0000313" key="2">
    <source>
        <dbReference type="EMBL" id="GAG97330.1"/>
    </source>
</evidence>
<organism evidence="2">
    <name type="scientific">marine sediment metagenome</name>
    <dbReference type="NCBI Taxonomy" id="412755"/>
    <lineage>
        <taxon>unclassified sequences</taxon>
        <taxon>metagenomes</taxon>
        <taxon>ecological metagenomes</taxon>
    </lineage>
</organism>
<dbReference type="Pfam" id="PF00651">
    <property type="entry name" value="BTB"/>
    <property type="match status" value="1"/>
</dbReference>
<gene>
    <name evidence="2" type="ORF">S01H4_41200</name>
</gene>
<name>X1BQJ4_9ZZZZ</name>
<reference evidence="2" key="1">
    <citation type="journal article" date="2014" name="Front. Microbiol.">
        <title>High frequency of phylogenetically diverse reductive dehalogenase-homologous genes in deep subseafloor sedimentary metagenomes.</title>
        <authorList>
            <person name="Kawai M."/>
            <person name="Futagami T."/>
            <person name="Toyoda A."/>
            <person name="Takaki Y."/>
            <person name="Nishi S."/>
            <person name="Hori S."/>
            <person name="Arai W."/>
            <person name="Tsubouchi T."/>
            <person name="Morono Y."/>
            <person name="Uchiyama I."/>
            <person name="Ito T."/>
            <person name="Fujiyama A."/>
            <person name="Inagaki F."/>
            <person name="Takami H."/>
        </authorList>
    </citation>
    <scope>NUCLEOTIDE SEQUENCE</scope>
    <source>
        <strain evidence="2">Expedition CK06-06</strain>
    </source>
</reference>